<evidence type="ECO:0000313" key="3">
    <source>
        <dbReference type="EMBL" id="SFU51951.1"/>
    </source>
</evidence>
<proteinExistence type="predicted"/>
<keyword evidence="1" id="KW-1133">Transmembrane helix</keyword>
<dbReference type="Proteomes" id="UP000183629">
    <property type="component" value="Unassembled WGS sequence"/>
</dbReference>
<keyword evidence="1" id="KW-0472">Membrane</keyword>
<dbReference type="SUPFAM" id="SSF52540">
    <property type="entry name" value="P-loop containing nucleoside triphosphate hydrolases"/>
    <property type="match status" value="1"/>
</dbReference>
<organism evidence="3 4">
    <name type="scientific">Streptococcus gallolyticus</name>
    <dbReference type="NCBI Taxonomy" id="315405"/>
    <lineage>
        <taxon>Bacteria</taxon>
        <taxon>Bacillati</taxon>
        <taxon>Bacillota</taxon>
        <taxon>Bacilli</taxon>
        <taxon>Lactobacillales</taxon>
        <taxon>Streptococcaceae</taxon>
        <taxon>Streptococcus</taxon>
    </lineage>
</organism>
<dbReference type="RefSeq" id="WP_074657876.1">
    <property type="nucleotide sequence ID" value="NZ_FOLZ01000002.1"/>
</dbReference>
<dbReference type="EMBL" id="FPBN01000002">
    <property type="protein sequence ID" value="SFU51951.1"/>
    <property type="molecule type" value="Genomic_DNA"/>
</dbReference>
<accession>A0A1I7GU74</accession>
<feature type="transmembrane region" description="Helical" evidence="1">
    <location>
        <begin position="123"/>
        <end position="140"/>
    </location>
</feature>
<dbReference type="InterPro" id="IPR011646">
    <property type="entry name" value="KAP_P-loop"/>
</dbReference>
<dbReference type="InterPro" id="IPR027417">
    <property type="entry name" value="P-loop_NTPase"/>
</dbReference>
<evidence type="ECO:0000259" key="2">
    <source>
        <dbReference type="Pfam" id="PF07693"/>
    </source>
</evidence>
<reference evidence="4" key="1">
    <citation type="submission" date="2016-10" db="EMBL/GenBank/DDBJ databases">
        <authorList>
            <person name="Varghese N."/>
            <person name="Submissions S."/>
        </authorList>
    </citation>
    <scope>NUCLEOTIDE SEQUENCE [LARGE SCALE GENOMIC DNA]</scope>
    <source>
        <strain evidence="4">LMG 15572</strain>
    </source>
</reference>
<sequence length="643" mass="75770">MKKITFEEVSTKNAEDTFMRIILKKSLQDSKANYQTFFLNGVWGSGKTTFLNNVEKQAVEIKFINLKLWELRDERSVIAIAYSLLHPFQYLFVQVLVLCAVVMSIVMTPAINFGLSGAFSSDILIIGTVIALLVTVYQFLKVKSDSLYIRLLPHFLKNKVLIIDDFDRISVERQNESYKLFNILHGKLPIVFIGDYSKISKSDEESGKYLQKIIDRRLELPSSLNSKTIWNSYLSKLSSSFEIEDNIFRPGIISIIKSEIRTLRELKQFSDLLNYELFEQGKEGLVDVEQLITIIYIFLFYPKYYFELKNFGMLVLDEETEEIRLIETTNSSMDRPKSIKERFYEILIKNEKVYPRQFMGNKGIYYVDEYIKNLSLEEAKKIFSDRNKLEDIISRDNNNDFLAYLAVEYSKFKRSKTVDYNIENIERKEFEKNRNLIEELAVREIKKGNKNQIIDFVVNELGEKIYLESKEIAENMFVDKQVEEGKNNEFKKKINEIEYNKWEPYTQQLSLSEKIKFHIDYLFGGQYIISLLTKLSQEMIKDKEKLALEKHKAYIYYLVTRNFDDYRKNINNIKELVDDLPDSEFIIFWELMGLIEGDTIHIRKMNLDTIISKDNSDIYDLNKDRIEKIFQNSGRTVKINSQP</sequence>
<dbReference type="Pfam" id="PF07693">
    <property type="entry name" value="KAP_NTPase"/>
    <property type="match status" value="1"/>
</dbReference>
<evidence type="ECO:0000256" key="1">
    <source>
        <dbReference type="SAM" id="Phobius"/>
    </source>
</evidence>
<feature type="domain" description="KAP NTPase" evidence="2">
    <location>
        <begin position="24"/>
        <end position="274"/>
    </location>
</feature>
<name>A0A1I7GU74_9STRE</name>
<evidence type="ECO:0000313" key="4">
    <source>
        <dbReference type="Proteomes" id="UP000183629"/>
    </source>
</evidence>
<protein>
    <submittedName>
        <fullName evidence="3">KAP family P-loop domain-containing protein</fullName>
    </submittedName>
</protein>
<keyword evidence="1" id="KW-0812">Transmembrane</keyword>
<dbReference type="AlphaFoldDB" id="A0A1I7GU74"/>
<gene>
    <name evidence="3" type="ORF">SAMN05660328_102331</name>
</gene>
<feature type="transmembrane region" description="Helical" evidence="1">
    <location>
        <begin position="90"/>
        <end position="111"/>
    </location>
</feature>
<keyword evidence="4" id="KW-1185">Reference proteome</keyword>
<dbReference type="Gene3D" id="3.40.50.300">
    <property type="entry name" value="P-loop containing nucleotide triphosphate hydrolases"/>
    <property type="match status" value="1"/>
</dbReference>